<keyword evidence="1" id="KW-1133">Transmembrane helix</keyword>
<comment type="caution">
    <text evidence="2">The sequence shown here is derived from an EMBL/GenBank/DDBJ whole genome shotgun (WGS) entry which is preliminary data.</text>
</comment>
<reference evidence="2 3" key="1">
    <citation type="submission" date="2015-01" db="EMBL/GenBank/DDBJ databases">
        <title>Genome Sequencing of Rickettsiales.</title>
        <authorList>
            <person name="Daugherty S.C."/>
            <person name="Su Q."/>
            <person name="Abolude K."/>
            <person name="Beier-Sexton M."/>
            <person name="Carlyon J.A."/>
            <person name="Carter R."/>
            <person name="Day N.P."/>
            <person name="Dumler S.J."/>
            <person name="Dyachenko V."/>
            <person name="Godinez A."/>
            <person name="Kurtti T.J."/>
            <person name="Lichay M."/>
            <person name="Mullins K.E."/>
            <person name="Ott S."/>
            <person name="Pappas-Brown V."/>
            <person name="Paris D.H."/>
            <person name="Patel P."/>
            <person name="Richards A.L."/>
            <person name="Sadzewicz L."/>
            <person name="Sears K."/>
            <person name="Seidman D."/>
            <person name="Sengamalay N."/>
            <person name="Stenos J."/>
            <person name="Tallon L.J."/>
            <person name="Vincent G."/>
            <person name="Fraser C.M."/>
            <person name="Munderloh U."/>
            <person name="Dunning-Hotopp J.C."/>
        </authorList>
    </citation>
    <scope>NUCLEOTIDE SEQUENCE [LARGE SCALE GENOMIC DNA]</scope>
    <source>
        <strain evidence="2 3">Pedreira</strain>
    </source>
</reference>
<feature type="transmembrane region" description="Helical" evidence="1">
    <location>
        <begin position="27"/>
        <end position="45"/>
    </location>
</feature>
<dbReference type="AlphaFoldDB" id="A0A0F3MTZ4"/>
<name>A0A0F3MTZ4_RICFI</name>
<proteinExistence type="predicted"/>
<evidence type="ECO:0000313" key="2">
    <source>
        <dbReference type="EMBL" id="KJV58922.1"/>
    </source>
</evidence>
<evidence type="ECO:0000313" key="3">
    <source>
        <dbReference type="Proteomes" id="UP000033475"/>
    </source>
</evidence>
<dbReference type="PATRIC" id="fig|1359196.3.peg.1272"/>
<organism evidence="2 3">
    <name type="scientific">Rickettsia felis str. Pedreira</name>
    <dbReference type="NCBI Taxonomy" id="1359196"/>
    <lineage>
        <taxon>Bacteria</taxon>
        <taxon>Pseudomonadati</taxon>
        <taxon>Pseudomonadota</taxon>
        <taxon>Alphaproteobacteria</taxon>
        <taxon>Rickettsiales</taxon>
        <taxon>Rickettsiaceae</taxon>
        <taxon>Rickettsieae</taxon>
        <taxon>Rickettsia</taxon>
        <taxon>spotted fever group</taxon>
    </lineage>
</organism>
<evidence type="ECO:0000256" key="1">
    <source>
        <dbReference type="SAM" id="Phobius"/>
    </source>
</evidence>
<accession>A0A0F3MTZ4</accession>
<dbReference type="EMBL" id="LANQ01000001">
    <property type="protein sequence ID" value="KJV58922.1"/>
    <property type="molecule type" value="Genomic_DNA"/>
</dbReference>
<keyword evidence="1" id="KW-0472">Membrane</keyword>
<keyword evidence="1" id="KW-0812">Transmembrane</keyword>
<sequence length="60" mass="6552">MALPSWIPESSLRGAKRRGNLVKSPEIASANYFVILLAMTALVSMQARPSHNDDKNIGVK</sequence>
<gene>
    <name evidence="2" type="ORF">RFEPED_1317</name>
</gene>
<protein>
    <submittedName>
        <fullName evidence="2">Uncharacterized protein</fullName>
    </submittedName>
</protein>
<dbReference type="Proteomes" id="UP000033475">
    <property type="component" value="Unassembled WGS sequence"/>
</dbReference>